<keyword evidence="2" id="KW-1185">Reference proteome</keyword>
<gene>
    <name evidence="1" type="ORF">AOQ84DRAFT_223689</name>
</gene>
<reference evidence="1 2" key="1">
    <citation type="journal article" date="2016" name="Nat. Commun.">
        <title>Ectomycorrhizal ecology is imprinted in the genome of the dominant symbiotic fungus Cenococcum geophilum.</title>
        <authorList>
            <consortium name="DOE Joint Genome Institute"/>
            <person name="Peter M."/>
            <person name="Kohler A."/>
            <person name="Ohm R.A."/>
            <person name="Kuo A."/>
            <person name="Krutzmann J."/>
            <person name="Morin E."/>
            <person name="Arend M."/>
            <person name="Barry K.W."/>
            <person name="Binder M."/>
            <person name="Choi C."/>
            <person name="Clum A."/>
            <person name="Copeland A."/>
            <person name="Grisel N."/>
            <person name="Haridas S."/>
            <person name="Kipfer T."/>
            <person name="LaButti K."/>
            <person name="Lindquist E."/>
            <person name="Lipzen A."/>
            <person name="Maire R."/>
            <person name="Meier B."/>
            <person name="Mihaltcheva S."/>
            <person name="Molinier V."/>
            <person name="Murat C."/>
            <person name="Poggeler S."/>
            <person name="Quandt C.A."/>
            <person name="Sperisen C."/>
            <person name="Tritt A."/>
            <person name="Tisserant E."/>
            <person name="Crous P.W."/>
            <person name="Henrissat B."/>
            <person name="Nehls U."/>
            <person name="Egli S."/>
            <person name="Spatafora J.W."/>
            <person name="Grigoriev I.V."/>
            <person name="Martin F.M."/>
        </authorList>
    </citation>
    <scope>NUCLEOTIDE SEQUENCE [LARGE SCALE GENOMIC DNA]</scope>
    <source>
        <strain evidence="1 2">CBS 207.34</strain>
    </source>
</reference>
<evidence type="ECO:0000313" key="2">
    <source>
        <dbReference type="Proteomes" id="UP000250140"/>
    </source>
</evidence>
<name>A0A8E2EX91_9PEZI</name>
<evidence type="ECO:0000313" key="1">
    <source>
        <dbReference type="EMBL" id="OCL06577.1"/>
    </source>
</evidence>
<organism evidence="1 2">
    <name type="scientific">Glonium stellatum</name>
    <dbReference type="NCBI Taxonomy" id="574774"/>
    <lineage>
        <taxon>Eukaryota</taxon>
        <taxon>Fungi</taxon>
        <taxon>Dikarya</taxon>
        <taxon>Ascomycota</taxon>
        <taxon>Pezizomycotina</taxon>
        <taxon>Dothideomycetes</taxon>
        <taxon>Pleosporomycetidae</taxon>
        <taxon>Gloniales</taxon>
        <taxon>Gloniaceae</taxon>
        <taxon>Glonium</taxon>
    </lineage>
</organism>
<accession>A0A8E2EX91</accession>
<dbReference type="Proteomes" id="UP000250140">
    <property type="component" value="Unassembled WGS sequence"/>
</dbReference>
<proteinExistence type="predicted"/>
<dbReference type="EMBL" id="KV750032">
    <property type="protein sequence ID" value="OCL06577.1"/>
    <property type="molecule type" value="Genomic_DNA"/>
</dbReference>
<dbReference type="AlphaFoldDB" id="A0A8E2EX91"/>
<protein>
    <submittedName>
        <fullName evidence="1">Uncharacterized protein</fullName>
    </submittedName>
</protein>
<sequence length="211" mass="23830">MAFRETWIGGRMKRLNVDEGAALGELTTCGCCWAVSWVRHIREARLVGGYCQVRWLKPAGGEAFLRLELEFGHGMLLYGRLSTIRQPVFMRWRTVTYVLSCLVVVIAVIRRRSPGLFYLGHDSYCRRRCSNAANRYMPDDVARSVMEGLQRISLSDSHDSAAGGDGITLRALASTSAGCRKGIPSLRLKRRWFWRAEMDQDEGEDVPDAIL</sequence>